<dbReference type="RefSeq" id="WP_053946351.1">
    <property type="nucleotide sequence ID" value="NZ_CP012622.1"/>
</dbReference>
<dbReference type="OrthoDB" id="9800643at2"/>
<dbReference type="KEGG" id="scj:SCANT_v1c06930"/>
<dbReference type="PATRIC" id="fig|362837.3.peg.709"/>
<evidence type="ECO:0000256" key="1">
    <source>
        <dbReference type="SAM" id="MobiDB-lite"/>
    </source>
</evidence>
<evidence type="ECO:0000313" key="3">
    <source>
        <dbReference type="Proteomes" id="UP000063919"/>
    </source>
</evidence>
<reference evidence="2 3" key="1">
    <citation type="journal article" date="2015" name="Genome Announc.">
        <title>Complete Genome Sequence of Spiroplasma cantharicola CC-1T (DSM 21588), a Bacterium Isolated from Soldier Beetle (Cantharis carolinus).</title>
        <authorList>
            <person name="Lo W.S."/>
            <person name="Liu P.Y."/>
            <person name="Kuo C.H."/>
        </authorList>
    </citation>
    <scope>NUCLEOTIDE SEQUENCE [LARGE SCALE GENOMIC DNA]</scope>
    <source>
        <strain evidence="2 3">CC-1</strain>
    </source>
</reference>
<dbReference type="STRING" id="362837.SCANT_v1c06930"/>
<protein>
    <submittedName>
        <fullName evidence="2">Uncharacterized protein</fullName>
    </submittedName>
</protein>
<organism evidence="2 3">
    <name type="scientific">Spiroplasma cantharicola</name>
    <dbReference type="NCBI Taxonomy" id="362837"/>
    <lineage>
        <taxon>Bacteria</taxon>
        <taxon>Bacillati</taxon>
        <taxon>Mycoplasmatota</taxon>
        <taxon>Mollicutes</taxon>
        <taxon>Entomoplasmatales</taxon>
        <taxon>Spiroplasmataceae</taxon>
        <taxon>Spiroplasma</taxon>
    </lineage>
</organism>
<dbReference type="EMBL" id="CP012622">
    <property type="protein sequence ID" value="ALD66599.1"/>
    <property type="molecule type" value="Genomic_DNA"/>
</dbReference>
<gene>
    <name evidence="2" type="ORF">SCANT_v1c06930</name>
</gene>
<evidence type="ECO:0000313" key="2">
    <source>
        <dbReference type="EMBL" id="ALD66599.1"/>
    </source>
</evidence>
<sequence>MANEFNITENEIVWTPSKSIPDKNRQFKADEKSKTNNMRAPTVPAKKFNELLKFFDFKDNFEIHREKPFVLMGNFFIDVNKFWLFVEKLENTLAVDLFEKNPFDYNKIKEFKEDRIKGNIYFSLRSLDEDRNEKCFSFGKKTPLTMFNKNKTDDEAIFENFLFGGFFGGVINNINYTLVNLHINKLTREIYHEINQEELEKILTIQYGESLKSNKLGNNESDDNEIGKNELDNKNLIDIRRESNLSLRHNKMRDFLAKKLKEFNYSVFPEYLTHIDIYASRGDKNLIFEIKSASSEIHKAIGQILSYENLLDFKCEKLIILDDDYDLSNYLKKTIKKYKISVMSIKKFINELHL</sequence>
<dbReference type="Proteomes" id="UP000063919">
    <property type="component" value="Chromosome"/>
</dbReference>
<name>A0A0M4JJZ0_9MOLU</name>
<feature type="region of interest" description="Disordered" evidence="1">
    <location>
        <begin position="18"/>
        <end position="39"/>
    </location>
</feature>
<feature type="compositionally biased region" description="Basic and acidic residues" evidence="1">
    <location>
        <begin position="20"/>
        <end position="34"/>
    </location>
</feature>
<keyword evidence="3" id="KW-1185">Reference proteome</keyword>
<accession>A0A0M4JJZ0</accession>
<dbReference type="AlphaFoldDB" id="A0A0M4JJZ0"/>
<proteinExistence type="predicted"/>